<dbReference type="GO" id="GO:0000324">
    <property type="term" value="C:fungal-type vacuole"/>
    <property type="evidence" value="ECO:0007669"/>
    <property type="project" value="EnsemblFungi"/>
</dbReference>
<evidence type="ECO:0000256" key="3">
    <source>
        <dbReference type="ARBA" id="ARBA00022692"/>
    </source>
</evidence>
<feature type="transmembrane region" description="Helical" evidence="7">
    <location>
        <begin position="201"/>
        <end position="220"/>
    </location>
</feature>
<dbReference type="GeneID" id="11534206"/>
<dbReference type="SMART" id="SM00679">
    <property type="entry name" value="CTNS"/>
    <property type="match status" value="2"/>
</dbReference>
<feature type="transmembrane region" description="Helical" evidence="7">
    <location>
        <begin position="6"/>
        <end position="28"/>
    </location>
</feature>
<organism evidence="8 9">
    <name type="scientific">Tetrapisispora phaffii (strain ATCC 24235 / CBS 4417 / NBRC 1672 / NRRL Y-8282 / UCD 70-5)</name>
    <name type="common">Yeast</name>
    <name type="synonym">Fabospora phaffii</name>
    <dbReference type="NCBI Taxonomy" id="1071381"/>
    <lineage>
        <taxon>Eukaryota</taxon>
        <taxon>Fungi</taxon>
        <taxon>Dikarya</taxon>
        <taxon>Ascomycota</taxon>
        <taxon>Saccharomycotina</taxon>
        <taxon>Saccharomycetes</taxon>
        <taxon>Saccharomycetales</taxon>
        <taxon>Saccharomycetaceae</taxon>
        <taxon>Tetrapisispora</taxon>
    </lineage>
</organism>
<keyword evidence="5 7" id="KW-1133">Transmembrane helix</keyword>
<protein>
    <submittedName>
        <fullName evidence="8">Uncharacterized protein</fullName>
    </submittedName>
</protein>
<dbReference type="OMA" id="LAFAYHG"/>
<dbReference type="OrthoDB" id="75720at2759"/>
<dbReference type="KEGG" id="tpf:TPHA_0H02330"/>
<gene>
    <name evidence="8" type="primary">TPHA0H02330</name>
    <name evidence="8" type="ordered locus">TPHA_0H02330</name>
</gene>
<proteinExistence type="predicted"/>
<evidence type="ECO:0000256" key="1">
    <source>
        <dbReference type="ARBA" id="ARBA00004127"/>
    </source>
</evidence>
<feature type="transmembrane region" description="Helical" evidence="7">
    <location>
        <begin position="91"/>
        <end position="110"/>
    </location>
</feature>
<dbReference type="AlphaFoldDB" id="G8BWI6"/>
<name>G8BWI6_TETPH</name>
<keyword evidence="2" id="KW-0813">Transport</keyword>
<dbReference type="Proteomes" id="UP000005666">
    <property type="component" value="Chromosome 8"/>
</dbReference>
<dbReference type="HOGENOM" id="CLU_046327_0_0_1"/>
<reference evidence="8 9" key="1">
    <citation type="journal article" date="2011" name="Proc. Natl. Acad. Sci. U.S.A.">
        <title>Evolutionary erosion of yeast sex chromosomes by mating-type switching accidents.</title>
        <authorList>
            <person name="Gordon J.L."/>
            <person name="Armisen D."/>
            <person name="Proux-Wera E."/>
            <person name="Oheigeartaigh S.S."/>
            <person name="Byrne K.P."/>
            <person name="Wolfe K.H."/>
        </authorList>
    </citation>
    <scope>NUCLEOTIDE SEQUENCE [LARGE SCALE GENOMIC DNA]</scope>
    <source>
        <strain evidence="9">ATCC 24235 / CBS 4417 / NBRC 1672 / NRRL Y-8282 / UCD 70-5</strain>
    </source>
</reference>
<dbReference type="InterPro" id="IPR005282">
    <property type="entry name" value="LC_transporter"/>
</dbReference>
<dbReference type="GO" id="GO:0005768">
    <property type="term" value="C:endosome"/>
    <property type="evidence" value="ECO:0007669"/>
    <property type="project" value="EnsemblFungi"/>
</dbReference>
<evidence type="ECO:0000313" key="9">
    <source>
        <dbReference type="Proteomes" id="UP000005666"/>
    </source>
</evidence>
<evidence type="ECO:0000256" key="7">
    <source>
        <dbReference type="SAM" id="Phobius"/>
    </source>
</evidence>
<dbReference type="PANTHER" id="PTHR13131">
    <property type="entry name" value="CYSTINOSIN"/>
    <property type="match status" value="1"/>
</dbReference>
<dbReference type="GO" id="GO:0015184">
    <property type="term" value="F:L-cystine transmembrane transporter activity"/>
    <property type="evidence" value="ECO:0007669"/>
    <property type="project" value="EnsemblFungi"/>
</dbReference>
<dbReference type="GO" id="GO:0005886">
    <property type="term" value="C:plasma membrane"/>
    <property type="evidence" value="ECO:0007669"/>
    <property type="project" value="EnsemblFungi"/>
</dbReference>
<dbReference type="STRING" id="1071381.G8BWI6"/>
<dbReference type="GO" id="GO:0005774">
    <property type="term" value="C:vacuolar membrane"/>
    <property type="evidence" value="ECO:0007669"/>
    <property type="project" value="TreeGrafter"/>
</dbReference>
<evidence type="ECO:0000256" key="4">
    <source>
        <dbReference type="ARBA" id="ARBA00022737"/>
    </source>
</evidence>
<evidence type="ECO:0000313" key="8">
    <source>
        <dbReference type="EMBL" id="CCE64437.1"/>
    </source>
</evidence>
<dbReference type="EMBL" id="HE612863">
    <property type="protein sequence ID" value="CCE64437.1"/>
    <property type="molecule type" value="Genomic_DNA"/>
</dbReference>
<feature type="transmembrane region" description="Helical" evidence="7">
    <location>
        <begin position="236"/>
        <end position="256"/>
    </location>
</feature>
<feature type="transmembrane region" description="Helical" evidence="7">
    <location>
        <begin position="131"/>
        <end position="148"/>
    </location>
</feature>
<dbReference type="NCBIfam" id="TIGR00951">
    <property type="entry name" value="2A43"/>
    <property type="match status" value="1"/>
</dbReference>
<evidence type="ECO:0000256" key="5">
    <source>
        <dbReference type="ARBA" id="ARBA00022989"/>
    </source>
</evidence>
<keyword evidence="3 7" id="KW-0812">Transmembrane</keyword>
<dbReference type="RefSeq" id="XP_003686871.1">
    <property type="nucleotide sequence ID" value="XM_003686823.1"/>
</dbReference>
<dbReference type="InterPro" id="IPR006603">
    <property type="entry name" value="PQ-loop_rpt"/>
</dbReference>
<evidence type="ECO:0000256" key="2">
    <source>
        <dbReference type="ARBA" id="ARBA00022448"/>
    </source>
</evidence>
<feature type="transmembrane region" description="Helical" evidence="7">
    <location>
        <begin position="40"/>
        <end position="63"/>
    </location>
</feature>
<accession>G8BWI6</accession>
<keyword evidence="4" id="KW-0677">Repeat</keyword>
<evidence type="ECO:0000256" key="6">
    <source>
        <dbReference type="ARBA" id="ARBA00023136"/>
    </source>
</evidence>
<sequence length="281" mass="32647">MMSLDELLGAIYVLVWSISMYTPIITNWRFKSSAAISVDFLMLNIVGYMLLTASMYLQLYSWLPVSEELNKLDNINNTEYIPRPKITEFDLFYTFHGFLLNIVLATQVYFPRLWKFRVEKTSEMKLLYSRILSATLILFSFATGHFIYYNDNNGWSNVRTLSYCNKLFALKLVMSLVKYLPQVKHNFERKSMKGFSISGTFLDAIGGIASLLQLCLQLYNDEGFSVKLMVTNFGKIGLGIITLIFDFIFLTQWNLYKESDIQTTKNIEGSDYRQNDDFKIQ</sequence>
<dbReference type="Pfam" id="PF04193">
    <property type="entry name" value="PQ-loop"/>
    <property type="match status" value="2"/>
</dbReference>
<dbReference type="eggNOG" id="KOG3145">
    <property type="taxonomic scope" value="Eukaryota"/>
</dbReference>
<comment type="subcellular location">
    <subcellularLocation>
        <location evidence="1">Endomembrane system</location>
        <topology evidence="1">Multi-pass membrane protein</topology>
    </subcellularLocation>
</comment>
<keyword evidence="9" id="KW-1185">Reference proteome</keyword>
<dbReference type="PANTHER" id="PTHR13131:SF5">
    <property type="entry name" value="CYSTINOSIN"/>
    <property type="match status" value="1"/>
</dbReference>
<keyword evidence="6 7" id="KW-0472">Membrane</keyword>